<dbReference type="Gene3D" id="3.30.390.10">
    <property type="entry name" value="Enolase-like, N-terminal domain"/>
    <property type="match status" value="1"/>
</dbReference>
<evidence type="ECO:0000313" key="4">
    <source>
        <dbReference type="Proteomes" id="UP000433050"/>
    </source>
</evidence>
<dbReference type="InterPro" id="IPR036849">
    <property type="entry name" value="Enolase-like_C_sf"/>
</dbReference>
<sequence>MKITHVAIYRVEGGGLRPVLVEISTDEGITGFGEAGVAYGYGAAAVAGMLEDMAPNLAGRDPSHVRAIWQDLYDHSFWAKGGGAITFAAISAIELALWDIKGKALGVPVHELLGGPVRSEVKVYANGWNHEYDDVAKWARAAARPLRDGYRALKCYPFAHELPDGTFRHVSARMVDDSRFHRAVERVKALRAEVGPEIEIMLDLSGGVCDDQLVRFLDVCRDLDIRWIEEPVDPFNLAGLARTAARTAIPIAVGERVYGRAGFRNVLDTGAVSIVMPDIANCGGLLEAVQIAGMAETYNARVSPHNCASSLCSAASLALCAVIPNAMNLEIYPYFSDSNSYVQVLENPLEREIRGGVAGVSSAPGLGAIIDRKAIAPFKVFDSGATATA</sequence>
<dbReference type="InterPro" id="IPR018110">
    <property type="entry name" value="Mandel_Rmase/mucon_lact_enz_CS"/>
</dbReference>
<dbReference type="PANTHER" id="PTHR48080:SF2">
    <property type="entry name" value="D-GALACTONATE DEHYDRATASE"/>
    <property type="match status" value="1"/>
</dbReference>
<dbReference type="GO" id="GO:0000287">
    <property type="term" value="F:magnesium ion binding"/>
    <property type="evidence" value="ECO:0007669"/>
    <property type="project" value="UniProtKB-ARBA"/>
</dbReference>
<dbReference type="EC" id="4.2.1.6" evidence="3"/>
<dbReference type="GO" id="GO:0008869">
    <property type="term" value="F:galactonate dehydratase activity"/>
    <property type="evidence" value="ECO:0007669"/>
    <property type="project" value="UniProtKB-EC"/>
</dbReference>
<keyword evidence="4" id="KW-1185">Reference proteome</keyword>
<dbReference type="InterPro" id="IPR029017">
    <property type="entry name" value="Enolase-like_N"/>
</dbReference>
<dbReference type="InterPro" id="IPR029065">
    <property type="entry name" value="Enolase_C-like"/>
</dbReference>
<dbReference type="SUPFAM" id="SSF51604">
    <property type="entry name" value="Enolase C-terminal domain-like"/>
    <property type="match status" value="1"/>
</dbReference>
<dbReference type="SFLD" id="SFLDG00179">
    <property type="entry name" value="mandelate_racemase"/>
    <property type="match status" value="1"/>
</dbReference>
<accession>A0A5S9NR06</accession>
<dbReference type="EMBL" id="CACSAS010000001">
    <property type="protein sequence ID" value="CAA0092893.1"/>
    <property type="molecule type" value="Genomic_DNA"/>
</dbReference>
<gene>
    <name evidence="3" type="primary">dgoD</name>
    <name evidence="3" type="ORF">STARVERO_01538</name>
</gene>
<evidence type="ECO:0000256" key="1">
    <source>
        <dbReference type="ARBA" id="ARBA00023239"/>
    </source>
</evidence>
<organism evidence="3 4">
    <name type="scientific">Starkeya nomas</name>
    <dbReference type="NCBI Taxonomy" id="2666134"/>
    <lineage>
        <taxon>Bacteria</taxon>
        <taxon>Pseudomonadati</taxon>
        <taxon>Pseudomonadota</taxon>
        <taxon>Alphaproteobacteria</taxon>
        <taxon>Hyphomicrobiales</taxon>
        <taxon>Xanthobacteraceae</taxon>
        <taxon>Starkeya</taxon>
    </lineage>
</organism>
<keyword evidence="1 3" id="KW-0456">Lyase</keyword>
<dbReference type="SFLD" id="SFLDS00001">
    <property type="entry name" value="Enolase"/>
    <property type="match status" value="1"/>
</dbReference>
<dbReference type="InterPro" id="IPR013341">
    <property type="entry name" value="Mandelate_racemase_N_dom"/>
</dbReference>
<evidence type="ECO:0000313" key="3">
    <source>
        <dbReference type="EMBL" id="CAA0092893.1"/>
    </source>
</evidence>
<evidence type="ECO:0000259" key="2">
    <source>
        <dbReference type="SMART" id="SM00922"/>
    </source>
</evidence>
<dbReference type="Proteomes" id="UP000433050">
    <property type="component" value="Unassembled WGS sequence"/>
</dbReference>
<dbReference type="Pfam" id="PF13378">
    <property type="entry name" value="MR_MLE_C"/>
    <property type="match status" value="1"/>
</dbReference>
<protein>
    <submittedName>
        <fullName evidence="3">D-galactonate dehydratase</fullName>
        <ecNumber evidence="3">4.2.1.6</ecNumber>
    </submittedName>
</protein>
<dbReference type="GO" id="GO:0009063">
    <property type="term" value="P:amino acid catabolic process"/>
    <property type="evidence" value="ECO:0007669"/>
    <property type="project" value="InterPro"/>
</dbReference>
<proteinExistence type="predicted"/>
<dbReference type="RefSeq" id="WP_159598438.1">
    <property type="nucleotide sequence ID" value="NZ_CACSAS010000001.1"/>
</dbReference>
<dbReference type="InterPro" id="IPR013342">
    <property type="entry name" value="Mandelate_racemase_C"/>
</dbReference>
<dbReference type="AlphaFoldDB" id="A0A5S9NR06"/>
<dbReference type="PROSITE" id="PS00908">
    <property type="entry name" value="MR_MLE_1"/>
    <property type="match status" value="1"/>
</dbReference>
<dbReference type="Pfam" id="PF02746">
    <property type="entry name" value="MR_MLE_N"/>
    <property type="match status" value="1"/>
</dbReference>
<name>A0A5S9NR06_9HYPH</name>
<reference evidence="3 4" key="1">
    <citation type="submission" date="2019-12" db="EMBL/GenBank/DDBJ databases">
        <authorList>
            <person name="Reyes-Prieto M."/>
        </authorList>
    </citation>
    <scope>NUCLEOTIDE SEQUENCE [LARGE SCALE GENOMIC DNA]</scope>
    <source>
        <strain evidence="3">HF14-78462</strain>
    </source>
</reference>
<dbReference type="Gene3D" id="3.20.20.120">
    <property type="entry name" value="Enolase-like C-terminal domain"/>
    <property type="match status" value="1"/>
</dbReference>
<dbReference type="SMART" id="SM00922">
    <property type="entry name" value="MR_MLE"/>
    <property type="match status" value="1"/>
</dbReference>
<dbReference type="InterPro" id="IPR034593">
    <property type="entry name" value="DgoD-like"/>
</dbReference>
<feature type="domain" description="Mandelate racemase/muconate lactonizing enzyme C-terminal" evidence="2">
    <location>
        <begin position="132"/>
        <end position="250"/>
    </location>
</feature>
<dbReference type="CDD" id="cd03316">
    <property type="entry name" value="MR_like"/>
    <property type="match status" value="1"/>
</dbReference>
<dbReference type="SUPFAM" id="SSF54826">
    <property type="entry name" value="Enolase N-terminal domain-like"/>
    <property type="match status" value="1"/>
</dbReference>
<dbReference type="PANTHER" id="PTHR48080">
    <property type="entry name" value="D-GALACTONATE DEHYDRATASE-RELATED"/>
    <property type="match status" value="1"/>
</dbReference>